<reference evidence="1 2" key="1">
    <citation type="submission" date="2020-07" db="EMBL/GenBank/DDBJ databases">
        <title>Sequencing the genomes of 1000 actinobacteria strains.</title>
        <authorList>
            <person name="Klenk H.-P."/>
        </authorList>
    </citation>
    <scope>NUCLEOTIDE SEQUENCE [LARGE SCALE GENOMIC DNA]</scope>
    <source>
        <strain evidence="1 2">DSM 45927</strain>
    </source>
</reference>
<proteinExistence type="predicted"/>
<evidence type="ECO:0000313" key="1">
    <source>
        <dbReference type="EMBL" id="NYI98158.1"/>
    </source>
</evidence>
<name>A0A853BRZ3_9ACTN</name>
<gene>
    <name evidence="1" type="ORF">HNR12_004435</name>
</gene>
<protein>
    <submittedName>
        <fullName evidence="1">Uncharacterized protein</fullName>
    </submittedName>
</protein>
<dbReference type="AlphaFoldDB" id="A0A853BRZ3"/>
<dbReference type="EMBL" id="JACCFO010000001">
    <property type="protein sequence ID" value="NYI98158.1"/>
    <property type="molecule type" value="Genomic_DNA"/>
</dbReference>
<accession>A0A853BRZ3</accession>
<keyword evidence="2" id="KW-1185">Reference proteome</keyword>
<organism evidence="1 2">
    <name type="scientific">Streptomonospora nanhaiensis</name>
    <dbReference type="NCBI Taxonomy" id="1323731"/>
    <lineage>
        <taxon>Bacteria</taxon>
        <taxon>Bacillati</taxon>
        <taxon>Actinomycetota</taxon>
        <taxon>Actinomycetes</taxon>
        <taxon>Streptosporangiales</taxon>
        <taxon>Nocardiopsidaceae</taxon>
        <taxon>Streptomonospora</taxon>
    </lineage>
</organism>
<sequence>MSHPPYGPPQPAYGPPPNDVHRWLLSQPFPAVRPNLRVILTGDPSALGTDKLAYSINPQLTALLCYRTNPANYEAAVLDVRHTQQWGLTKQDVWFAALGNLAYERYDLKAFPTSAPNADTPVQVLIGQTWPGTAHVMRLVDVVREPMPYGAVVMLPSPNTMIFAVLRSKRSASLLPFIYNTFQSLREDGDPVTDQMIWWRGGRVTGMSTQPDPGGGVGIRQSPEFSFLLDHELPD</sequence>
<dbReference type="RefSeq" id="WP_179769359.1">
    <property type="nucleotide sequence ID" value="NZ_JACCFO010000001.1"/>
</dbReference>
<evidence type="ECO:0000313" key="2">
    <source>
        <dbReference type="Proteomes" id="UP000575985"/>
    </source>
</evidence>
<dbReference type="Proteomes" id="UP000575985">
    <property type="component" value="Unassembled WGS sequence"/>
</dbReference>
<comment type="caution">
    <text evidence="1">The sequence shown here is derived from an EMBL/GenBank/DDBJ whole genome shotgun (WGS) entry which is preliminary data.</text>
</comment>